<feature type="compositionally biased region" description="Polar residues" evidence="1">
    <location>
        <begin position="452"/>
        <end position="462"/>
    </location>
</feature>
<feature type="compositionally biased region" description="Polar residues" evidence="1">
    <location>
        <begin position="413"/>
        <end position="429"/>
    </location>
</feature>
<dbReference type="AlphaFoldDB" id="A0A6A5T563"/>
<feature type="region of interest" description="Disordered" evidence="1">
    <location>
        <begin position="352"/>
        <end position="502"/>
    </location>
</feature>
<name>A0A6A5T563_9PLEO</name>
<proteinExistence type="predicted"/>
<dbReference type="Proteomes" id="UP000800038">
    <property type="component" value="Unassembled WGS sequence"/>
</dbReference>
<feature type="compositionally biased region" description="Basic and acidic residues" evidence="1">
    <location>
        <begin position="352"/>
        <end position="372"/>
    </location>
</feature>
<sequence>MASTHPAPPEHSLFIATPNAIHLQSQLNNQTLFECEKADGIVNARASKDNSTYSIPTAEPLPALPLHPSPPNTIAISSNGTVLLSASPDPPTIYLQDRRWGGSAPVNFRPTDAHSPVRCAAFQQFTGSIQPSYTKFVLGFQDGILAMYRVFLPSLRKRYREPHANEKNTFQLQPVRVGFIKKLHKAAMGGVTAAEFIPGYKARVVSVGHDGRCRLYVSGPGTCLSLCTEGPILSTGRNDKTVLLGGDASEVTGKVYEGSEILIAIGTQAGKVLVFNILGLLIYEIAMEVAVIAVEWVRGDMSAPPVLPGRIMSSMLREPRLVMETLMEEFESSSFEETGTVRKTAMPYTRAEARKTMSAGQERDVLSDDRPRRFSGVPSHRRSDVSNGSPLRIERNRERPRRKSLARPRIDSGTFQSPGLSNSSGTSVQEVRRWPQVHQAPNLPPGSRARRFSTQQASSTLSEDSDFSDQEWFTPPSTRRDKGKAPRCIISPQASVSIARKP</sequence>
<gene>
    <name evidence="2" type="ORF">EJ02DRAFT_334560</name>
</gene>
<evidence type="ECO:0000313" key="2">
    <source>
        <dbReference type="EMBL" id="KAF1947320.1"/>
    </source>
</evidence>
<feature type="non-terminal residue" evidence="2">
    <location>
        <position position="502"/>
    </location>
</feature>
<accession>A0A6A5T563</accession>
<keyword evidence="3" id="KW-1185">Reference proteome</keyword>
<evidence type="ECO:0000256" key="1">
    <source>
        <dbReference type="SAM" id="MobiDB-lite"/>
    </source>
</evidence>
<evidence type="ECO:0000313" key="3">
    <source>
        <dbReference type="Proteomes" id="UP000800038"/>
    </source>
</evidence>
<dbReference type="SUPFAM" id="SSF50978">
    <property type="entry name" value="WD40 repeat-like"/>
    <property type="match status" value="1"/>
</dbReference>
<dbReference type="EMBL" id="ML975999">
    <property type="protein sequence ID" value="KAF1947320.1"/>
    <property type="molecule type" value="Genomic_DNA"/>
</dbReference>
<reference evidence="2" key="1">
    <citation type="journal article" date="2020" name="Stud. Mycol.">
        <title>101 Dothideomycetes genomes: a test case for predicting lifestyles and emergence of pathogens.</title>
        <authorList>
            <person name="Haridas S."/>
            <person name="Albert R."/>
            <person name="Binder M."/>
            <person name="Bloem J."/>
            <person name="Labutti K."/>
            <person name="Salamov A."/>
            <person name="Andreopoulos B."/>
            <person name="Baker S."/>
            <person name="Barry K."/>
            <person name="Bills G."/>
            <person name="Bluhm B."/>
            <person name="Cannon C."/>
            <person name="Castanera R."/>
            <person name="Culley D."/>
            <person name="Daum C."/>
            <person name="Ezra D."/>
            <person name="Gonzalez J."/>
            <person name="Henrissat B."/>
            <person name="Kuo A."/>
            <person name="Liang C."/>
            <person name="Lipzen A."/>
            <person name="Lutzoni F."/>
            <person name="Magnuson J."/>
            <person name="Mondo S."/>
            <person name="Nolan M."/>
            <person name="Ohm R."/>
            <person name="Pangilinan J."/>
            <person name="Park H.-J."/>
            <person name="Ramirez L."/>
            <person name="Alfaro M."/>
            <person name="Sun H."/>
            <person name="Tritt A."/>
            <person name="Yoshinaga Y."/>
            <person name="Zwiers L.-H."/>
            <person name="Turgeon B."/>
            <person name="Goodwin S."/>
            <person name="Spatafora J."/>
            <person name="Crous P."/>
            <person name="Grigoriev I."/>
        </authorList>
    </citation>
    <scope>NUCLEOTIDE SEQUENCE</scope>
    <source>
        <strain evidence="2">CBS 161.51</strain>
    </source>
</reference>
<organism evidence="2 3">
    <name type="scientific">Clathrospora elynae</name>
    <dbReference type="NCBI Taxonomy" id="706981"/>
    <lineage>
        <taxon>Eukaryota</taxon>
        <taxon>Fungi</taxon>
        <taxon>Dikarya</taxon>
        <taxon>Ascomycota</taxon>
        <taxon>Pezizomycotina</taxon>
        <taxon>Dothideomycetes</taxon>
        <taxon>Pleosporomycetidae</taxon>
        <taxon>Pleosporales</taxon>
        <taxon>Diademaceae</taxon>
        <taxon>Clathrospora</taxon>
    </lineage>
</organism>
<dbReference type="OrthoDB" id="5362656at2759"/>
<dbReference type="Gene3D" id="2.130.10.10">
    <property type="entry name" value="YVTN repeat-like/Quinoprotein amine dehydrogenase"/>
    <property type="match status" value="1"/>
</dbReference>
<dbReference type="InterPro" id="IPR036322">
    <property type="entry name" value="WD40_repeat_dom_sf"/>
</dbReference>
<protein>
    <submittedName>
        <fullName evidence="2">Uncharacterized protein</fullName>
    </submittedName>
</protein>
<dbReference type="InterPro" id="IPR015943">
    <property type="entry name" value="WD40/YVTN_repeat-like_dom_sf"/>
</dbReference>